<evidence type="ECO:0000313" key="2">
    <source>
        <dbReference type="WBParaSite" id="L893_g25150.t1"/>
    </source>
</evidence>
<accession>A0A1I7ZCI4</accession>
<keyword evidence="1" id="KW-1185">Reference proteome</keyword>
<reference evidence="2" key="1">
    <citation type="submission" date="2016-11" db="UniProtKB">
        <authorList>
            <consortium name="WormBaseParasite"/>
        </authorList>
    </citation>
    <scope>IDENTIFICATION</scope>
</reference>
<proteinExistence type="predicted"/>
<dbReference type="Proteomes" id="UP000095287">
    <property type="component" value="Unplaced"/>
</dbReference>
<evidence type="ECO:0000313" key="1">
    <source>
        <dbReference type="Proteomes" id="UP000095287"/>
    </source>
</evidence>
<name>A0A1I7ZCI4_9BILA</name>
<protein>
    <submittedName>
        <fullName evidence="2">Uncharacterized protein</fullName>
    </submittedName>
</protein>
<dbReference type="WBParaSite" id="L893_g25150.t1">
    <property type="protein sequence ID" value="L893_g25150.t1"/>
    <property type="gene ID" value="L893_g25150"/>
</dbReference>
<dbReference type="AlphaFoldDB" id="A0A1I7ZCI4"/>
<sequence>MVTYVRSSGLFLADLLLPQRYRIPSAGLLNDKCVVEGNPSWILDTLRLRGFNIPAAGLSCINVSLENPGLIILIGVDIGHPVEVQDFLSRGHTLILPHYAQMAPKILFGGMFTVLKQKKKQKDYKSRGVVAASKNLLAYSCRRRKLSRCFERSVPLKRSESPFQMTSSFLGADDSIMRATP</sequence>
<organism evidence="1 2">
    <name type="scientific">Steinernema glaseri</name>
    <dbReference type="NCBI Taxonomy" id="37863"/>
    <lineage>
        <taxon>Eukaryota</taxon>
        <taxon>Metazoa</taxon>
        <taxon>Ecdysozoa</taxon>
        <taxon>Nematoda</taxon>
        <taxon>Chromadorea</taxon>
        <taxon>Rhabditida</taxon>
        <taxon>Tylenchina</taxon>
        <taxon>Panagrolaimomorpha</taxon>
        <taxon>Strongyloidoidea</taxon>
        <taxon>Steinernematidae</taxon>
        <taxon>Steinernema</taxon>
    </lineage>
</organism>